<feature type="signal peptide" evidence="1">
    <location>
        <begin position="1"/>
        <end position="20"/>
    </location>
</feature>
<keyword evidence="1" id="KW-0732">Signal</keyword>
<protein>
    <submittedName>
        <fullName evidence="2">Putative secreted protein</fullName>
    </submittedName>
</protein>
<organism evidence="2">
    <name type="scientific">Anopheles darlingi</name>
    <name type="common">Mosquito</name>
    <dbReference type="NCBI Taxonomy" id="43151"/>
    <lineage>
        <taxon>Eukaryota</taxon>
        <taxon>Metazoa</taxon>
        <taxon>Ecdysozoa</taxon>
        <taxon>Arthropoda</taxon>
        <taxon>Hexapoda</taxon>
        <taxon>Insecta</taxon>
        <taxon>Pterygota</taxon>
        <taxon>Neoptera</taxon>
        <taxon>Endopterygota</taxon>
        <taxon>Diptera</taxon>
        <taxon>Nematocera</taxon>
        <taxon>Culicoidea</taxon>
        <taxon>Culicidae</taxon>
        <taxon>Anophelinae</taxon>
        <taxon>Anopheles</taxon>
    </lineage>
</organism>
<reference evidence="2" key="1">
    <citation type="submission" date="2018-01" db="EMBL/GenBank/DDBJ databases">
        <title>An insight into the sialome of Amazonian anophelines.</title>
        <authorList>
            <person name="Ribeiro J.M."/>
            <person name="Scarpassa V."/>
            <person name="Calvo E."/>
        </authorList>
    </citation>
    <scope>NUCLEOTIDE SEQUENCE</scope>
</reference>
<accession>A0A2M4DD20</accession>
<feature type="chain" id="PRO_5015005721" evidence="1">
    <location>
        <begin position="21"/>
        <end position="67"/>
    </location>
</feature>
<sequence length="67" mass="7340">MGLLTGRSLALVLSFPFRHAIRSQATGRSCSTWCCCNRTAQSLADRSPAHPSAASRRFVQSICNEQE</sequence>
<name>A0A2M4DD20_ANODA</name>
<evidence type="ECO:0000313" key="2">
    <source>
        <dbReference type="EMBL" id="MBW75446.1"/>
    </source>
</evidence>
<dbReference type="EMBL" id="GGFL01011268">
    <property type="protein sequence ID" value="MBW75446.1"/>
    <property type="molecule type" value="Transcribed_RNA"/>
</dbReference>
<evidence type="ECO:0000256" key="1">
    <source>
        <dbReference type="SAM" id="SignalP"/>
    </source>
</evidence>
<proteinExistence type="predicted"/>
<dbReference type="AlphaFoldDB" id="A0A2M4DD20"/>